<sequence length="80" mass="9424">MTRAKIAITIDQVLLELLDSLVQNKTFNNRSQAINAALKEKLSRIQKTRLELECQKLVMEDERELADIGIEEDFREWDKY</sequence>
<evidence type="ECO:0000313" key="1">
    <source>
        <dbReference type="EMBL" id="CAA6799191.1"/>
    </source>
</evidence>
<dbReference type="InterPro" id="IPR013321">
    <property type="entry name" value="Arc_rbn_hlx_hlx"/>
</dbReference>
<dbReference type="InterPro" id="IPR010985">
    <property type="entry name" value="Ribbon_hlx_hlx"/>
</dbReference>
<organism evidence="1">
    <name type="scientific">uncultured Sulfurovum sp</name>
    <dbReference type="NCBI Taxonomy" id="269237"/>
    <lineage>
        <taxon>Bacteria</taxon>
        <taxon>Pseudomonadati</taxon>
        <taxon>Campylobacterota</taxon>
        <taxon>Epsilonproteobacteria</taxon>
        <taxon>Campylobacterales</taxon>
        <taxon>Sulfurovaceae</taxon>
        <taxon>Sulfurovum</taxon>
        <taxon>environmental samples</taxon>
    </lineage>
</organism>
<dbReference type="AlphaFoldDB" id="A0A6S6RZD8"/>
<dbReference type="GO" id="GO:0006355">
    <property type="term" value="P:regulation of DNA-templated transcription"/>
    <property type="evidence" value="ECO:0007669"/>
    <property type="project" value="InterPro"/>
</dbReference>
<name>A0A6S6RZD8_9BACT</name>
<reference evidence="1" key="1">
    <citation type="submission" date="2020-01" db="EMBL/GenBank/DDBJ databases">
        <authorList>
            <person name="Meier V. D."/>
            <person name="Meier V D."/>
        </authorList>
    </citation>
    <scope>NUCLEOTIDE SEQUENCE</scope>
    <source>
        <strain evidence="1">HLG_WM_MAG_06</strain>
    </source>
</reference>
<dbReference type="EMBL" id="CACVAP010000015">
    <property type="protein sequence ID" value="CAA6799191.1"/>
    <property type="molecule type" value="Genomic_DNA"/>
</dbReference>
<gene>
    <name evidence="1" type="ORF">HELGO_WM11264</name>
</gene>
<accession>A0A6S6RZD8</accession>
<dbReference type="CDD" id="cd22231">
    <property type="entry name" value="RHH_NikR_HicB-like"/>
    <property type="match status" value="1"/>
</dbReference>
<proteinExistence type="predicted"/>
<evidence type="ECO:0008006" key="2">
    <source>
        <dbReference type="Google" id="ProtNLM"/>
    </source>
</evidence>
<dbReference type="Gene3D" id="1.10.1220.10">
    <property type="entry name" value="Met repressor-like"/>
    <property type="match status" value="1"/>
</dbReference>
<protein>
    <recommendedName>
        <fullName evidence="2">CopG family transcriptional regulator</fullName>
    </recommendedName>
</protein>
<dbReference type="SUPFAM" id="SSF47598">
    <property type="entry name" value="Ribbon-helix-helix"/>
    <property type="match status" value="1"/>
</dbReference>